<feature type="signal peptide" evidence="7">
    <location>
        <begin position="1"/>
        <end position="24"/>
    </location>
</feature>
<evidence type="ECO:0000256" key="4">
    <source>
        <dbReference type="ARBA" id="ARBA00022989"/>
    </source>
</evidence>
<evidence type="ECO:0000313" key="10">
    <source>
        <dbReference type="Proteomes" id="UP000749559"/>
    </source>
</evidence>
<comment type="caution">
    <text evidence="9">The sequence shown here is derived from an EMBL/GenBank/DDBJ whole genome shotgun (WGS) entry which is preliminary data.</text>
</comment>
<name>A0A8S4NZH4_OWEFU</name>
<dbReference type="Proteomes" id="UP000749559">
    <property type="component" value="Unassembled WGS sequence"/>
</dbReference>
<dbReference type="PANTHER" id="PTHR24269">
    <property type="entry name" value="KREMEN PROTEIN"/>
    <property type="match status" value="1"/>
</dbReference>
<keyword evidence="5" id="KW-0472">Membrane</keyword>
<feature type="non-terminal residue" evidence="9">
    <location>
        <position position="194"/>
    </location>
</feature>
<protein>
    <recommendedName>
        <fullName evidence="8">WSC domain-containing protein</fullName>
    </recommendedName>
</protein>
<feature type="domain" description="WSC" evidence="8">
    <location>
        <begin position="90"/>
        <end position="180"/>
    </location>
</feature>
<dbReference type="Pfam" id="PF01822">
    <property type="entry name" value="WSC"/>
    <property type="match status" value="1"/>
</dbReference>
<proteinExistence type="predicted"/>
<sequence>IRLNKMLKALLFIVLTTDVTKLSAETNKENEITISNLRQVKRGIRNLLNEGLDEVKEDINTIKQLIEDVNERLGDIAEKDKCRNETRKITSLTLGCYKDTRDRDLPLFHSYGDMTLEKCLKGCHEEGYVYAGIQIGAQCWCGNSYGKHGKVDDSECTIKCTGEPWRICGDHWKNNIYRIEFVGEGNTKIVRHLQ</sequence>
<dbReference type="InterPro" id="IPR051836">
    <property type="entry name" value="Kremen_rcpt"/>
</dbReference>
<evidence type="ECO:0000256" key="5">
    <source>
        <dbReference type="ARBA" id="ARBA00023136"/>
    </source>
</evidence>
<dbReference type="InterPro" id="IPR002889">
    <property type="entry name" value="WSC_carb-bd"/>
</dbReference>
<dbReference type="EMBL" id="CAIIXF020000006">
    <property type="protein sequence ID" value="CAH1786133.1"/>
    <property type="molecule type" value="Genomic_DNA"/>
</dbReference>
<keyword evidence="3 7" id="KW-0732">Signal</keyword>
<dbReference type="OrthoDB" id="10070993at2759"/>
<dbReference type="PANTHER" id="PTHR24269:SF16">
    <property type="entry name" value="PROTEIN SLG1"/>
    <property type="match status" value="1"/>
</dbReference>
<dbReference type="GO" id="GO:0005886">
    <property type="term" value="C:plasma membrane"/>
    <property type="evidence" value="ECO:0007669"/>
    <property type="project" value="TreeGrafter"/>
</dbReference>
<reference evidence="9" key="1">
    <citation type="submission" date="2022-03" db="EMBL/GenBank/DDBJ databases">
        <authorList>
            <person name="Martin C."/>
        </authorList>
    </citation>
    <scope>NUCLEOTIDE SEQUENCE</scope>
</reference>
<comment type="subcellular location">
    <subcellularLocation>
        <location evidence="1">Membrane</location>
        <topology evidence="1">Single-pass membrane protein</topology>
    </subcellularLocation>
</comment>
<dbReference type="SMART" id="SM00321">
    <property type="entry name" value="WSC"/>
    <property type="match status" value="1"/>
</dbReference>
<evidence type="ECO:0000256" key="6">
    <source>
        <dbReference type="ARBA" id="ARBA00023180"/>
    </source>
</evidence>
<feature type="chain" id="PRO_5035736193" description="WSC domain-containing protein" evidence="7">
    <location>
        <begin position="25"/>
        <end position="194"/>
    </location>
</feature>
<keyword evidence="6" id="KW-0325">Glycoprotein</keyword>
<evidence type="ECO:0000256" key="2">
    <source>
        <dbReference type="ARBA" id="ARBA00022692"/>
    </source>
</evidence>
<accession>A0A8S4NZH4</accession>
<keyword evidence="10" id="KW-1185">Reference proteome</keyword>
<evidence type="ECO:0000256" key="3">
    <source>
        <dbReference type="ARBA" id="ARBA00022729"/>
    </source>
</evidence>
<evidence type="ECO:0000256" key="7">
    <source>
        <dbReference type="SAM" id="SignalP"/>
    </source>
</evidence>
<organism evidence="9 10">
    <name type="scientific">Owenia fusiformis</name>
    <name type="common">Polychaete worm</name>
    <dbReference type="NCBI Taxonomy" id="6347"/>
    <lineage>
        <taxon>Eukaryota</taxon>
        <taxon>Metazoa</taxon>
        <taxon>Spiralia</taxon>
        <taxon>Lophotrochozoa</taxon>
        <taxon>Annelida</taxon>
        <taxon>Polychaeta</taxon>
        <taxon>Sedentaria</taxon>
        <taxon>Canalipalpata</taxon>
        <taxon>Sabellida</taxon>
        <taxon>Oweniida</taxon>
        <taxon>Oweniidae</taxon>
        <taxon>Owenia</taxon>
    </lineage>
</organism>
<dbReference type="PROSITE" id="PS51212">
    <property type="entry name" value="WSC"/>
    <property type="match status" value="1"/>
</dbReference>
<evidence type="ECO:0000313" key="9">
    <source>
        <dbReference type="EMBL" id="CAH1786133.1"/>
    </source>
</evidence>
<keyword evidence="4" id="KW-1133">Transmembrane helix</keyword>
<evidence type="ECO:0000259" key="8">
    <source>
        <dbReference type="PROSITE" id="PS51212"/>
    </source>
</evidence>
<evidence type="ECO:0000256" key="1">
    <source>
        <dbReference type="ARBA" id="ARBA00004167"/>
    </source>
</evidence>
<dbReference type="AlphaFoldDB" id="A0A8S4NZH4"/>
<gene>
    <name evidence="9" type="ORF">OFUS_LOCUS12088</name>
</gene>
<keyword evidence="2" id="KW-0812">Transmembrane</keyword>